<keyword evidence="3" id="KW-0808">Transferase</keyword>
<name>A0ABS3JE25_9BACT</name>
<comment type="caution">
    <text evidence="6">The sequence shown here is derived from an EMBL/GenBank/DDBJ whole genome shotgun (WGS) entry which is preliminary data.</text>
</comment>
<dbReference type="InterPro" id="IPR015422">
    <property type="entry name" value="PyrdxlP-dep_Trfase_small"/>
</dbReference>
<dbReference type="Pfam" id="PF00202">
    <property type="entry name" value="Aminotran_3"/>
    <property type="match status" value="1"/>
</dbReference>
<dbReference type="InterPro" id="IPR005814">
    <property type="entry name" value="Aminotrans_3"/>
</dbReference>
<proteinExistence type="inferred from homology"/>
<dbReference type="InterPro" id="IPR050103">
    <property type="entry name" value="Class-III_PLP-dep_AT"/>
</dbReference>
<keyword evidence="7" id="KW-1185">Reference proteome</keyword>
<dbReference type="InterPro" id="IPR015421">
    <property type="entry name" value="PyrdxlP-dep_Trfase_major"/>
</dbReference>
<dbReference type="RefSeq" id="WP_207327037.1">
    <property type="nucleotide sequence ID" value="NZ_JAFMYW010000001.1"/>
</dbReference>
<organism evidence="6 7">
    <name type="scientific">Fibrella forsythiae</name>
    <dbReference type="NCBI Taxonomy" id="2817061"/>
    <lineage>
        <taxon>Bacteria</taxon>
        <taxon>Pseudomonadati</taxon>
        <taxon>Bacteroidota</taxon>
        <taxon>Cytophagia</taxon>
        <taxon>Cytophagales</taxon>
        <taxon>Spirosomataceae</taxon>
        <taxon>Fibrella</taxon>
    </lineage>
</organism>
<dbReference type="InterPro" id="IPR015424">
    <property type="entry name" value="PyrdxlP-dep_Trfase"/>
</dbReference>
<keyword evidence="4 5" id="KW-0663">Pyridoxal phosphate</keyword>
<dbReference type="Gene3D" id="3.90.1150.10">
    <property type="entry name" value="Aspartate Aminotransferase, domain 1"/>
    <property type="match status" value="1"/>
</dbReference>
<evidence type="ECO:0000256" key="3">
    <source>
        <dbReference type="ARBA" id="ARBA00022679"/>
    </source>
</evidence>
<evidence type="ECO:0000256" key="2">
    <source>
        <dbReference type="ARBA" id="ARBA00022576"/>
    </source>
</evidence>
<reference evidence="6 7" key="1">
    <citation type="submission" date="2021-03" db="EMBL/GenBank/DDBJ databases">
        <title>Fibrella sp. HMF5405 genome sequencing and assembly.</title>
        <authorList>
            <person name="Kang H."/>
            <person name="Kim H."/>
            <person name="Bae S."/>
            <person name="Joh K."/>
        </authorList>
    </citation>
    <scope>NUCLEOTIDE SEQUENCE [LARGE SCALE GENOMIC DNA]</scope>
    <source>
        <strain evidence="6 7">HMF5405</strain>
    </source>
</reference>
<dbReference type="EMBL" id="JAFMYW010000001">
    <property type="protein sequence ID" value="MBO0947117.1"/>
    <property type="molecule type" value="Genomic_DNA"/>
</dbReference>
<dbReference type="Gene3D" id="3.40.640.10">
    <property type="entry name" value="Type I PLP-dependent aspartate aminotransferase-like (Major domain)"/>
    <property type="match status" value="1"/>
</dbReference>
<dbReference type="GO" id="GO:0008483">
    <property type="term" value="F:transaminase activity"/>
    <property type="evidence" value="ECO:0007669"/>
    <property type="project" value="UniProtKB-KW"/>
</dbReference>
<accession>A0ABS3JE25</accession>
<dbReference type="PANTHER" id="PTHR11986">
    <property type="entry name" value="AMINOTRANSFERASE CLASS III"/>
    <property type="match status" value="1"/>
</dbReference>
<keyword evidence="2 6" id="KW-0032">Aminotransferase</keyword>
<comment type="similarity">
    <text evidence="5">Belongs to the class-III pyridoxal-phosphate-dependent aminotransferase family.</text>
</comment>
<evidence type="ECO:0000313" key="6">
    <source>
        <dbReference type="EMBL" id="MBO0947117.1"/>
    </source>
</evidence>
<dbReference type="Proteomes" id="UP000664628">
    <property type="component" value="Unassembled WGS sequence"/>
</dbReference>
<dbReference type="PANTHER" id="PTHR11986:SF79">
    <property type="entry name" value="ACETYLORNITHINE AMINOTRANSFERASE, MITOCHONDRIAL"/>
    <property type="match status" value="1"/>
</dbReference>
<comment type="cofactor">
    <cofactor evidence="1">
        <name>pyridoxal 5'-phosphate</name>
        <dbReference type="ChEBI" id="CHEBI:597326"/>
    </cofactor>
</comment>
<sequence length="436" mass="47286">MTHRQLFFQHIAQTTDFPLALEIVRAEGVYLFGLNGETYLDLISGIGVSNVGHRHPAVLVAVQAQLDKYMHLMVYGEYVQGPQAELAHALVATLEGAKTTYGPINNVYFTNSGTEAVEGAMKVAKRFTGRTELIACHNAYHGSTQGALSLSGDENFKRNYRPLLPDIRHIHHGDWDDLAMITTRTAAVIMEVIQGEAGVRVPDAAYLHAVRERCTATGTLLIFDEIQTGFGRTGSFWAFQGIDPDGAAIVPDILLSAKGMGGGMPIGAFMAPEPLMAVIKNNPMLGHITTFGGHPVSCAASLATLQTIQNERLFADAERKGQLIRSLLVHPLIREIRGKGLMLAAEFDSFEVLKPIIDRSILPHSNVPGLSIGWSDQSGESTPGESTLGIITDWFLFCNNSMRIAPPLTITDDEIRLACQVILSSIDSLDTRLAAA</sequence>
<evidence type="ECO:0000256" key="5">
    <source>
        <dbReference type="RuleBase" id="RU003560"/>
    </source>
</evidence>
<dbReference type="SUPFAM" id="SSF53383">
    <property type="entry name" value="PLP-dependent transferases"/>
    <property type="match status" value="1"/>
</dbReference>
<evidence type="ECO:0000256" key="4">
    <source>
        <dbReference type="ARBA" id="ARBA00022898"/>
    </source>
</evidence>
<protein>
    <submittedName>
        <fullName evidence="6">Aspartate aminotransferase family protein</fullName>
    </submittedName>
</protein>
<evidence type="ECO:0000313" key="7">
    <source>
        <dbReference type="Proteomes" id="UP000664628"/>
    </source>
</evidence>
<evidence type="ECO:0000256" key="1">
    <source>
        <dbReference type="ARBA" id="ARBA00001933"/>
    </source>
</evidence>
<dbReference type="CDD" id="cd00610">
    <property type="entry name" value="OAT_like"/>
    <property type="match status" value="1"/>
</dbReference>
<gene>
    <name evidence="6" type="ORF">J2I46_00880</name>
</gene>